<evidence type="ECO:0000256" key="5">
    <source>
        <dbReference type="ARBA" id="ARBA00022692"/>
    </source>
</evidence>
<dbReference type="PATRIC" id="fig|216463.3.peg.1802"/>
<keyword evidence="13" id="KW-0325">Glycoprotein</keyword>
<keyword evidence="12" id="KW-1015">Disulfide bond</keyword>
<dbReference type="Proteomes" id="UP000033491">
    <property type="component" value="Unassembled WGS sequence"/>
</dbReference>
<evidence type="ECO:0000256" key="2">
    <source>
        <dbReference type="ARBA" id="ARBA00004648"/>
    </source>
</evidence>
<dbReference type="EMBL" id="JZCR01000025">
    <property type="protein sequence ID" value="KJW11736.1"/>
    <property type="molecule type" value="Genomic_DNA"/>
</dbReference>
<dbReference type="PANTHER" id="PTHR46025">
    <property type="entry name" value="XYLOSYLTRANSFERASE OXT"/>
    <property type="match status" value="1"/>
</dbReference>
<dbReference type="OrthoDB" id="7943907at2"/>
<organism evidence="15 16">
    <name type="scientific">Levilactobacillus spicheri</name>
    <dbReference type="NCBI Taxonomy" id="216463"/>
    <lineage>
        <taxon>Bacteria</taxon>
        <taxon>Bacillati</taxon>
        <taxon>Bacillota</taxon>
        <taxon>Bacilli</taxon>
        <taxon>Lactobacillales</taxon>
        <taxon>Lactobacillaceae</taxon>
        <taxon>Levilactobacillus</taxon>
    </lineage>
</organism>
<evidence type="ECO:0000256" key="8">
    <source>
        <dbReference type="ARBA" id="ARBA00022968"/>
    </source>
</evidence>
<evidence type="ECO:0000256" key="14">
    <source>
        <dbReference type="ARBA" id="ARBA00042865"/>
    </source>
</evidence>
<evidence type="ECO:0000256" key="3">
    <source>
        <dbReference type="ARBA" id="ARBA00022676"/>
    </source>
</evidence>
<evidence type="ECO:0000256" key="10">
    <source>
        <dbReference type="ARBA" id="ARBA00023034"/>
    </source>
</evidence>
<dbReference type="Pfam" id="PF02485">
    <property type="entry name" value="Branch"/>
    <property type="match status" value="1"/>
</dbReference>
<protein>
    <recommendedName>
        <fullName evidence="14">Peptide O-xylosyltransferase</fullName>
    </recommendedName>
</protein>
<keyword evidence="6" id="KW-0479">Metal-binding</keyword>
<keyword evidence="4" id="KW-0808">Transferase</keyword>
<dbReference type="PANTHER" id="PTHR46025:SF3">
    <property type="entry name" value="XYLOSYLTRANSFERASE OXT"/>
    <property type="match status" value="1"/>
</dbReference>
<evidence type="ECO:0000256" key="1">
    <source>
        <dbReference type="ARBA" id="ARBA00004323"/>
    </source>
</evidence>
<evidence type="ECO:0000256" key="6">
    <source>
        <dbReference type="ARBA" id="ARBA00022723"/>
    </source>
</evidence>
<name>A0A0F3RP42_9LACO</name>
<sequence length="301" mass="35768">MKKHAFLVIANRNFDQLKVLVNLLDDYRNDIYVLIDKKAVGIRPKLKVNFSKIILLNEMPIYWGDYSQIQAELALFKIASKEGYSYYHLLSGLDLPLVSQDELHTFFDANPNKQFVTYSAMKSQQQLRTRLRRHRLTKFYRVSGLGPIAFLIKGYRLLETECLMVVSKFSSKKHLSFGSNWVTLDDKFVQKIVADKNLRRIERTFFRGYLVDEILIPYELEELGFLDTVYYRDPVHDLENEFQGNLRYINWWDGNPYVWRQKDFSKLRMAKKKGYMFARKFDKTIDNNIINSVIKQLINER</sequence>
<dbReference type="InterPro" id="IPR043538">
    <property type="entry name" value="XYLT"/>
</dbReference>
<dbReference type="AlphaFoldDB" id="A0A0F3RP42"/>
<comment type="subcellular location">
    <subcellularLocation>
        <location evidence="2">Endoplasmic reticulum membrane</location>
        <topology evidence="2">Single-pass type II membrane protein</topology>
    </subcellularLocation>
    <subcellularLocation>
        <location evidence="1">Golgi apparatus membrane</location>
        <topology evidence="1">Single-pass type II membrane protein</topology>
    </subcellularLocation>
</comment>
<keyword evidence="10" id="KW-0333">Golgi apparatus</keyword>
<dbReference type="GO" id="GO:0030158">
    <property type="term" value="F:protein xylosyltransferase activity"/>
    <property type="evidence" value="ECO:0007669"/>
    <property type="project" value="InterPro"/>
</dbReference>
<dbReference type="GO" id="GO:0050650">
    <property type="term" value="P:chondroitin sulfate proteoglycan biosynthetic process"/>
    <property type="evidence" value="ECO:0007669"/>
    <property type="project" value="TreeGrafter"/>
</dbReference>
<dbReference type="InterPro" id="IPR003406">
    <property type="entry name" value="Glyco_trans_14"/>
</dbReference>
<dbReference type="GO" id="GO:0015012">
    <property type="term" value="P:heparan sulfate proteoglycan biosynthetic process"/>
    <property type="evidence" value="ECO:0007669"/>
    <property type="project" value="TreeGrafter"/>
</dbReference>
<evidence type="ECO:0000256" key="12">
    <source>
        <dbReference type="ARBA" id="ARBA00023157"/>
    </source>
</evidence>
<keyword evidence="3" id="KW-0328">Glycosyltransferase</keyword>
<keyword evidence="7" id="KW-0256">Endoplasmic reticulum</keyword>
<reference evidence="15 16" key="1">
    <citation type="submission" date="2015-03" db="EMBL/GenBank/DDBJ databases">
        <authorList>
            <person name="Zheng J."/>
            <person name="Ganezle M."/>
        </authorList>
    </citation>
    <scope>NUCLEOTIDE SEQUENCE [LARGE SCALE GENOMIC DNA]</scope>
    <source>
        <strain evidence="15 16">LP38</strain>
    </source>
</reference>
<evidence type="ECO:0000256" key="7">
    <source>
        <dbReference type="ARBA" id="ARBA00022824"/>
    </source>
</evidence>
<evidence type="ECO:0000256" key="4">
    <source>
        <dbReference type="ARBA" id="ARBA00022679"/>
    </source>
</evidence>
<dbReference type="STRING" id="216463.VC81_12720"/>
<keyword evidence="8" id="KW-0735">Signal-anchor</keyword>
<evidence type="ECO:0000313" key="15">
    <source>
        <dbReference type="EMBL" id="KJW11736.1"/>
    </source>
</evidence>
<dbReference type="GO" id="GO:0046872">
    <property type="term" value="F:metal ion binding"/>
    <property type="evidence" value="ECO:0007669"/>
    <property type="project" value="UniProtKB-KW"/>
</dbReference>
<evidence type="ECO:0000256" key="9">
    <source>
        <dbReference type="ARBA" id="ARBA00022989"/>
    </source>
</evidence>
<comment type="caution">
    <text evidence="15">The sequence shown here is derived from an EMBL/GenBank/DDBJ whole genome shotgun (WGS) entry which is preliminary data.</text>
</comment>
<proteinExistence type="predicted"/>
<evidence type="ECO:0000256" key="13">
    <source>
        <dbReference type="ARBA" id="ARBA00023180"/>
    </source>
</evidence>
<keyword evidence="5" id="KW-0812">Transmembrane</keyword>
<keyword evidence="11" id="KW-0472">Membrane</keyword>
<gene>
    <name evidence="15" type="ORF">VC81_12720</name>
</gene>
<accession>A0A0F3RP42</accession>
<evidence type="ECO:0000256" key="11">
    <source>
        <dbReference type="ARBA" id="ARBA00023136"/>
    </source>
</evidence>
<keyword evidence="9" id="KW-1133">Transmembrane helix</keyword>
<dbReference type="GO" id="GO:0016020">
    <property type="term" value="C:membrane"/>
    <property type="evidence" value="ECO:0007669"/>
    <property type="project" value="InterPro"/>
</dbReference>
<evidence type="ECO:0000313" key="16">
    <source>
        <dbReference type="Proteomes" id="UP000033491"/>
    </source>
</evidence>